<dbReference type="Pfam" id="PF02518">
    <property type="entry name" value="HATPase_c"/>
    <property type="match status" value="1"/>
</dbReference>
<dbReference type="GO" id="GO:0016036">
    <property type="term" value="P:cellular response to phosphate starvation"/>
    <property type="evidence" value="ECO:0007669"/>
    <property type="project" value="TreeGrafter"/>
</dbReference>
<organism evidence="8 9">
    <name type="scientific">Thiospirochaeta perfilievii</name>
    <dbReference type="NCBI Taxonomy" id="252967"/>
    <lineage>
        <taxon>Bacteria</taxon>
        <taxon>Pseudomonadati</taxon>
        <taxon>Spirochaetota</taxon>
        <taxon>Spirochaetia</taxon>
        <taxon>Spirochaetales</taxon>
        <taxon>Spirochaetaceae</taxon>
        <taxon>Thiospirochaeta</taxon>
    </lineage>
</organism>
<reference evidence="8 9" key="1">
    <citation type="submission" date="2019-02" db="EMBL/GenBank/DDBJ databases">
        <authorList>
            <person name="Fomenkov A."/>
            <person name="Dubinina G."/>
            <person name="Grabovich M."/>
            <person name="Vincze T."/>
            <person name="Roberts R.J."/>
        </authorList>
    </citation>
    <scope>NUCLEOTIDE SEQUENCE [LARGE SCALE GENOMIC DNA]</scope>
    <source>
        <strain evidence="8 9">P</strain>
    </source>
</reference>
<dbReference type="InterPro" id="IPR036097">
    <property type="entry name" value="HisK_dim/P_sf"/>
</dbReference>
<protein>
    <recommendedName>
        <fullName evidence="2">histidine kinase</fullName>
        <ecNumber evidence="2">2.7.13.3</ecNumber>
    </recommendedName>
</protein>
<evidence type="ECO:0000259" key="7">
    <source>
        <dbReference type="PROSITE" id="PS50109"/>
    </source>
</evidence>
<dbReference type="InterPro" id="IPR003594">
    <property type="entry name" value="HATPase_dom"/>
</dbReference>
<dbReference type="InterPro" id="IPR003661">
    <property type="entry name" value="HisK_dim/P_dom"/>
</dbReference>
<dbReference type="InterPro" id="IPR004358">
    <property type="entry name" value="Sig_transdc_His_kin-like_C"/>
</dbReference>
<evidence type="ECO:0000256" key="4">
    <source>
        <dbReference type="ARBA" id="ARBA00022679"/>
    </source>
</evidence>
<evidence type="ECO:0000313" key="9">
    <source>
        <dbReference type="Proteomes" id="UP000323824"/>
    </source>
</evidence>
<dbReference type="SMART" id="SM00388">
    <property type="entry name" value="HisKA"/>
    <property type="match status" value="1"/>
</dbReference>
<keyword evidence="3" id="KW-0597">Phosphoprotein</keyword>
<comment type="catalytic activity">
    <reaction evidence="1">
        <text>ATP + protein L-histidine = ADP + protein N-phospho-L-histidine.</text>
        <dbReference type="EC" id="2.7.13.3"/>
    </reaction>
</comment>
<dbReference type="Pfam" id="PF00512">
    <property type="entry name" value="HisKA"/>
    <property type="match status" value="1"/>
</dbReference>
<dbReference type="KEGG" id="sper:EW093_08815"/>
<name>A0A5C1QCW0_9SPIO</name>
<dbReference type="InterPro" id="IPR005467">
    <property type="entry name" value="His_kinase_dom"/>
</dbReference>
<accession>A0A5C1QCW0</accession>
<dbReference type="PANTHER" id="PTHR45453:SF1">
    <property type="entry name" value="PHOSPHATE REGULON SENSOR PROTEIN PHOR"/>
    <property type="match status" value="1"/>
</dbReference>
<sequence length="215" mass="24383">MAAHDLKSPLTLISGYANRIVKNTPEDSLERTNADKIVNSSNKMLSIINKLLNNSKYENQILNYEKLNIVDLINCTIKFYSDMAQNKKQKINFYYYSPEIFINVDKVSICTVLDNLLTNAIKYSPTNSHININLEDNGVSVKISIKDSGDGFTEKEIENLFTKFFPFKNKPTQGENSTGLGLYIIYDMVKKNNGKIDLKSKIGNGSEFILTFPKE</sequence>
<dbReference type="GO" id="GO:0000155">
    <property type="term" value="F:phosphorelay sensor kinase activity"/>
    <property type="evidence" value="ECO:0007669"/>
    <property type="project" value="InterPro"/>
</dbReference>
<proteinExistence type="predicted"/>
<dbReference type="Gene3D" id="1.10.287.130">
    <property type="match status" value="1"/>
</dbReference>
<dbReference type="PRINTS" id="PR00344">
    <property type="entry name" value="BCTRLSENSOR"/>
</dbReference>
<gene>
    <name evidence="8" type="ORF">EW093_08815</name>
</gene>
<dbReference type="SUPFAM" id="SSF55874">
    <property type="entry name" value="ATPase domain of HSP90 chaperone/DNA topoisomerase II/histidine kinase"/>
    <property type="match status" value="1"/>
</dbReference>
<dbReference type="GO" id="GO:0004721">
    <property type="term" value="F:phosphoprotein phosphatase activity"/>
    <property type="evidence" value="ECO:0007669"/>
    <property type="project" value="TreeGrafter"/>
</dbReference>
<dbReference type="InterPro" id="IPR036890">
    <property type="entry name" value="HATPase_C_sf"/>
</dbReference>
<dbReference type="AlphaFoldDB" id="A0A5C1QCW0"/>
<dbReference type="PANTHER" id="PTHR45453">
    <property type="entry name" value="PHOSPHATE REGULON SENSOR PROTEIN PHOR"/>
    <property type="match status" value="1"/>
</dbReference>
<dbReference type="InterPro" id="IPR050351">
    <property type="entry name" value="BphY/WalK/GraS-like"/>
</dbReference>
<keyword evidence="4" id="KW-0808">Transferase</keyword>
<dbReference type="EMBL" id="CP035807">
    <property type="protein sequence ID" value="QEN04799.1"/>
    <property type="molecule type" value="Genomic_DNA"/>
</dbReference>
<feature type="domain" description="Histidine kinase" evidence="7">
    <location>
        <begin position="1"/>
        <end position="215"/>
    </location>
</feature>
<dbReference type="PROSITE" id="PS50109">
    <property type="entry name" value="HIS_KIN"/>
    <property type="match status" value="1"/>
</dbReference>
<evidence type="ECO:0000256" key="6">
    <source>
        <dbReference type="ARBA" id="ARBA00023012"/>
    </source>
</evidence>
<dbReference type="EC" id="2.7.13.3" evidence="2"/>
<evidence type="ECO:0000256" key="3">
    <source>
        <dbReference type="ARBA" id="ARBA00022553"/>
    </source>
</evidence>
<keyword evidence="5 8" id="KW-0418">Kinase</keyword>
<evidence type="ECO:0000256" key="5">
    <source>
        <dbReference type="ARBA" id="ARBA00022777"/>
    </source>
</evidence>
<dbReference type="SMART" id="SM00387">
    <property type="entry name" value="HATPase_c"/>
    <property type="match status" value="1"/>
</dbReference>
<dbReference type="SUPFAM" id="SSF47384">
    <property type="entry name" value="Homodimeric domain of signal transducing histidine kinase"/>
    <property type="match status" value="1"/>
</dbReference>
<dbReference type="GO" id="GO:0005886">
    <property type="term" value="C:plasma membrane"/>
    <property type="evidence" value="ECO:0007669"/>
    <property type="project" value="TreeGrafter"/>
</dbReference>
<evidence type="ECO:0000256" key="1">
    <source>
        <dbReference type="ARBA" id="ARBA00000085"/>
    </source>
</evidence>
<keyword evidence="9" id="KW-1185">Reference proteome</keyword>
<reference evidence="8 9" key="2">
    <citation type="submission" date="2019-09" db="EMBL/GenBank/DDBJ databases">
        <title>Complete Genome Sequence and Methylome Analysis of free living Spirochaetas.</title>
        <authorList>
            <person name="Leshcheva N."/>
            <person name="Mikheeva N."/>
        </authorList>
    </citation>
    <scope>NUCLEOTIDE SEQUENCE [LARGE SCALE GENOMIC DNA]</scope>
    <source>
        <strain evidence="8 9">P</strain>
    </source>
</reference>
<evidence type="ECO:0000313" key="8">
    <source>
        <dbReference type="EMBL" id="QEN04799.1"/>
    </source>
</evidence>
<dbReference type="CDD" id="cd00082">
    <property type="entry name" value="HisKA"/>
    <property type="match status" value="1"/>
</dbReference>
<dbReference type="Proteomes" id="UP000323824">
    <property type="component" value="Chromosome"/>
</dbReference>
<dbReference type="FunFam" id="3.30.565.10:FF:000006">
    <property type="entry name" value="Sensor histidine kinase WalK"/>
    <property type="match status" value="1"/>
</dbReference>
<keyword evidence="6" id="KW-0902">Two-component regulatory system</keyword>
<dbReference type="OrthoDB" id="9813151at2"/>
<dbReference type="Gene3D" id="3.30.565.10">
    <property type="entry name" value="Histidine kinase-like ATPase, C-terminal domain"/>
    <property type="match status" value="1"/>
</dbReference>
<evidence type="ECO:0000256" key="2">
    <source>
        <dbReference type="ARBA" id="ARBA00012438"/>
    </source>
</evidence>